<evidence type="ECO:0000256" key="2">
    <source>
        <dbReference type="ARBA" id="ARBA00010663"/>
    </source>
</evidence>
<evidence type="ECO:0000256" key="3">
    <source>
        <dbReference type="ARBA" id="ARBA00022692"/>
    </source>
</evidence>
<evidence type="ECO:0000256" key="8">
    <source>
        <dbReference type="ARBA" id="ARBA00023224"/>
    </source>
</evidence>
<dbReference type="SUPFAM" id="SSF81321">
    <property type="entry name" value="Family A G protein-coupled receptor-like"/>
    <property type="match status" value="1"/>
</dbReference>
<dbReference type="PANTHER" id="PTHR45695">
    <property type="entry name" value="LEUCOKININ RECEPTOR-RELATED"/>
    <property type="match status" value="1"/>
</dbReference>
<keyword evidence="5 9" id="KW-0297">G-protein coupled receptor</keyword>
<organism evidence="12 13">
    <name type="scientific">Nezara viridula</name>
    <name type="common">Southern green stink bug</name>
    <name type="synonym">Cimex viridulus</name>
    <dbReference type="NCBI Taxonomy" id="85310"/>
    <lineage>
        <taxon>Eukaryota</taxon>
        <taxon>Metazoa</taxon>
        <taxon>Ecdysozoa</taxon>
        <taxon>Arthropoda</taxon>
        <taxon>Hexapoda</taxon>
        <taxon>Insecta</taxon>
        <taxon>Pterygota</taxon>
        <taxon>Neoptera</taxon>
        <taxon>Paraneoptera</taxon>
        <taxon>Hemiptera</taxon>
        <taxon>Heteroptera</taxon>
        <taxon>Panheteroptera</taxon>
        <taxon>Pentatomomorpha</taxon>
        <taxon>Pentatomoidea</taxon>
        <taxon>Pentatomidae</taxon>
        <taxon>Pentatominae</taxon>
        <taxon>Nezara</taxon>
    </lineage>
</organism>
<name>A0A9P0MXG0_NEZVI</name>
<dbReference type="Gene3D" id="1.20.1070.10">
    <property type="entry name" value="Rhodopsin 7-helix transmembrane proteins"/>
    <property type="match status" value="1"/>
</dbReference>
<evidence type="ECO:0000256" key="6">
    <source>
        <dbReference type="ARBA" id="ARBA00023136"/>
    </source>
</evidence>
<dbReference type="GO" id="GO:0004930">
    <property type="term" value="F:G protein-coupled receptor activity"/>
    <property type="evidence" value="ECO:0007669"/>
    <property type="project" value="UniProtKB-KW"/>
</dbReference>
<dbReference type="PANTHER" id="PTHR45695:SF9">
    <property type="entry name" value="LEUCOKININ RECEPTOR"/>
    <property type="match status" value="1"/>
</dbReference>
<dbReference type="Pfam" id="PF00001">
    <property type="entry name" value="7tm_1"/>
    <property type="match status" value="1"/>
</dbReference>
<sequence>MWSSSELKSFLINLAVSDVAMAVFSIPFTYTMFLLGRWIFEPWFCPVVMTMQHTSVLVSVYTLTAIGIDRYKAITNPLGRRATASRNGLVISMIWLFSFFVSSFQFRISWATSFFYDKQYYYKCQEHWDTEEESQYYTLFVFIITFFIPLLTLTYTYSAVAYKLWRTSAPGNADPARDTAQLRANIRPFGDSTFGTEIGQLNVLSLLVLAGFHLALQEEWNKEKRTEISAVGSWRWERT</sequence>
<feature type="transmembrane region" description="Helical" evidence="10">
    <location>
        <begin position="47"/>
        <end position="68"/>
    </location>
</feature>
<keyword evidence="13" id="KW-1185">Reference proteome</keyword>
<feature type="domain" description="G-protein coupled receptors family 1 profile" evidence="11">
    <location>
        <begin position="1"/>
        <end position="239"/>
    </location>
</feature>
<dbReference type="InterPro" id="IPR000276">
    <property type="entry name" value="GPCR_Rhodpsn"/>
</dbReference>
<keyword evidence="7 9" id="KW-0675">Receptor</keyword>
<dbReference type="EMBL" id="OV725083">
    <property type="protein sequence ID" value="CAH1407816.1"/>
    <property type="molecule type" value="Genomic_DNA"/>
</dbReference>
<keyword evidence="3 9" id="KW-0812">Transmembrane</keyword>
<evidence type="ECO:0000313" key="13">
    <source>
        <dbReference type="Proteomes" id="UP001152798"/>
    </source>
</evidence>
<evidence type="ECO:0000256" key="5">
    <source>
        <dbReference type="ARBA" id="ARBA00023040"/>
    </source>
</evidence>
<evidence type="ECO:0000259" key="11">
    <source>
        <dbReference type="PROSITE" id="PS50262"/>
    </source>
</evidence>
<accession>A0A9P0MXG0</accession>
<keyword evidence="8 9" id="KW-0807">Transducer</keyword>
<evidence type="ECO:0000256" key="10">
    <source>
        <dbReference type="SAM" id="Phobius"/>
    </source>
</evidence>
<comment type="subcellular location">
    <subcellularLocation>
        <location evidence="1">Membrane</location>
        <topology evidence="1">Multi-pass membrane protein</topology>
    </subcellularLocation>
</comment>
<dbReference type="AlphaFoldDB" id="A0A9P0MXG0"/>
<dbReference type="OrthoDB" id="10037617at2759"/>
<dbReference type="PROSITE" id="PS00237">
    <property type="entry name" value="G_PROTEIN_RECEP_F1_1"/>
    <property type="match status" value="1"/>
</dbReference>
<feature type="transmembrane region" description="Helical" evidence="10">
    <location>
        <begin position="12"/>
        <end position="35"/>
    </location>
</feature>
<gene>
    <name evidence="12" type="ORF">NEZAVI_LOCUS15449</name>
</gene>
<comment type="similarity">
    <text evidence="2 9">Belongs to the G-protein coupled receptor 1 family.</text>
</comment>
<dbReference type="GO" id="GO:0005886">
    <property type="term" value="C:plasma membrane"/>
    <property type="evidence" value="ECO:0007669"/>
    <property type="project" value="TreeGrafter"/>
</dbReference>
<feature type="transmembrane region" description="Helical" evidence="10">
    <location>
        <begin position="89"/>
        <end position="116"/>
    </location>
</feature>
<dbReference type="Proteomes" id="UP001152798">
    <property type="component" value="Chromosome 7"/>
</dbReference>
<evidence type="ECO:0000256" key="4">
    <source>
        <dbReference type="ARBA" id="ARBA00022989"/>
    </source>
</evidence>
<protein>
    <recommendedName>
        <fullName evidence="11">G-protein coupled receptors family 1 profile domain-containing protein</fullName>
    </recommendedName>
</protein>
<proteinExistence type="inferred from homology"/>
<dbReference type="PROSITE" id="PS50262">
    <property type="entry name" value="G_PROTEIN_RECEP_F1_2"/>
    <property type="match status" value="1"/>
</dbReference>
<evidence type="ECO:0000313" key="12">
    <source>
        <dbReference type="EMBL" id="CAH1407816.1"/>
    </source>
</evidence>
<dbReference type="PRINTS" id="PR00237">
    <property type="entry name" value="GPCRRHODOPSN"/>
</dbReference>
<feature type="transmembrane region" description="Helical" evidence="10">
    <location>
        <begin position="136"/>
        <end position="157"/>
    </location>
</feature>
<reference evidence="12" key="1">
    <citation type="submission" date="2022-01" db="EMBL/GenBank/DDBJ databases">
        <authorList>
            <person name="King R."/>
        </authorList>
    </citation>
    <scope>NUCLEOTIDE SEQUENCE</scope>
</reference>
<keyword evidence="6 10" id="KW-0472">Membrane</keyword>
<evidence type="ECO:0000256" key="7">
    <source>
        <dbReference type="ARBA" id="ARBA00023170"/>
    </source>
</evidence>
<dbReference type="InterPro" id="IPR017452">
    <property type="entry name" value="GPCR_Rhodpsn_7TM"/>
</dbReference>
<evidence type="ECO:0000256" key="9">
    <source>
        <dbReference type="RuleBase" id="RU000688"/>
    </source>
</evidence>
<evidence type="ECO:0000256" key="1">
    <source>
        <dbReference type="ARBA" id="ARBA00004141"/>
    </source>
</evidence>
<keyword evidence="4 10" id="KW-1133">Transmembrane helix</keyword>